<sequence>MAVDYMRESAQELLKKLILGGIGLSIIGGVVAFAAWPGTELVTSGAGEVGTGDTGSAVVAALGALAAWAGNMALLVGLVGWGVKLGNEATLRKS</sequence>
<evidence type="ECO:0000256" key="1">
    <source>
        <dbReference type="SAM" id="Phobius"/>
    </source>
</evidence>
<dbReference type="Proteomes" id="UP001499882">
    <property type="component" value="Unassembled WGS sequence"/>
</dbReference>
<feature type="transmembrane region" description="Helical" evidence="1">
    <location>
        <begin position="56"/>
        <end position="83"/>
    </location>
</feature>
<comment type="caution">
    <text evidence="2">The sequence shown here is derived from an EMBL/GenBank/DDBJ whole genome shotgun (WGS) entry which is preliminary data.</text>
</comment>
<keyword evidence="1" id="KW-0812">Transmembrane</keyword>
<evidence type="ECO:0000313" key="3">
    <source>
        <dbReference type="Proteomes" id="UP001499882"/>
    </source>
</evidence>
<protein>
    <submittedName>
        <fullName evidence="2">Uncharacterized protein</fullName>
    </submittedName>
</protein>
<dbReference type="RefSeq" id="WP_345525121.1">
    <property type="nucleotide sequence ID" value="NZ_BAABKN010000005.1"/>
</dbReference>
<keyword evidence="3" id="KW-1185">Reference proteome</keyword>
<organism evidence="2 3">
    <name type="scientific">Nocardioides endophyticus</name>
    <dbReference type="NCBI Taxonomy" id="1353775"/>
    <lineage>
        <taxon>Bacteria</taxon>
        <taxon>Bacillati</taxon>
        <taxon>Actinomycetota</taxon>
        <taxon>Actinomycetes</taxon>
        <taxon>Propionibacteriales</taxon>
        <taxon>Nocardioidaceae</taxon>
        <taxon>Nocardioides</taxon>
    </lineage>
</organism>
<reference evidence="3" key="1">
    <citation type="journal article" date="2019" name="Int. J. Syst. Evol. Microbiol.">
        <title>The Global Catalogue of Microorganisms (GCM) 10K type strain sequencing project: providing services to taxonomists for standard genome sequencing and annotation.</title>
        <authorList>
            <consortium name="The Broad Institute Genomics Platform"/>
            <consortium name="The Broad Institute Genome Sequencing Center for Infectious Disease"/>
            <person name="Wu L."/>
            <person name="Ma J."/>
        </authorList>
    </citation>
    <scope>NUCLEOTIDE SEQUENCE [LARGE SCALE GENOMIC DNA]</scope>
    <source>
        <strain evidence="3">JCM 18532</strain>
    </source>
</reference>
<name>A0ABP8YDP0_9ACTN</name>
<proteinExistence type="predicted"/>
<gene>
    <name evidence="2" type="ORF">GCM10023350_06360</name>
</gene>
<dbReference type="EMBL" id="BAABKN010000005">
    <property type="protein sequence ID" value="GAA4726353.1"/>
    <property type="molecule type" value="Genomic_DNA"/>
</dbReference>
<feature type="transmembrane region" description="Helical" evidence="1">
    <location>
        <begin position="17"/>
        <end position="36"/>
    </location>
</feature>
<keyword evidence="1" id="KW-1133">Transmembrane helix</keyword>
<accession>A0ABP8YDP0</accession>
<keyword evidence="1" id="KW-0472">Membrane</keyword>
<evidence type="ECO:0000313" key="2">
    <source>
        <dbReference type="EMBL" id="GAA4726353.1"/>
    </source>
</evidence>